<comment type="caution">
    <text evidence="3">The sequence shown here is derived from an EMBL/GenBank/DDBJ whole genome shotgun (WGS) entry which is preliminary data.</text>
</comment>
<protein>
    <submittedName>
        <fullName evidence="3">Phosphoesterase</fullName>
    </submittedName>
</protein>
<feature type="domain" description="Calcineurin-like phosphoesterase" evidence="2">
    <location>
        <begin position="189"/>
        <end position="261"/>
    </location>
</feature>
<dbReference type="InterPro" id="IPR024654">
    <property type="entry name" value="Calcineurin-like_PHP_lpxH"/>
</dbReference>
<dbReference type="Gene3D" id="3.60.21.10">
    <property type="match status" value="1"/>
</dbReference>
<keyword evidence="4" id="KW-1185">Reference proteome</keyword>
<name>A0A0F3GS08_9BACT</name>
<comment type="similarity">
    <text evidence="1">Belongs to the metallophosphoesterase superfamily. YfcE family.</text>
</comment>
<sequence length="271" mass="32534">MFYKVLRRESFIHWLLFQLQHFKKRDFYEYATTNEVLVIIKSELALKFLKLNDYRPAFNYLHGQILAFNKDIPNKGFTRFLSQLADYKIESYFYKYEKHFFKRIRTFEEQVRILTFYKGRRLLPRVELIVNRMLQRALGHNGFPRHVVSDYIPIEPIRDHGLFLTIMAYSHMRRTQVVLRCIPHRYRQPYEFVIEQKRFVMIHEHFNISNLTQNGSYDFLIYGHTHKPSVEKIGQTIVLNPGETCGVKHNKPTVALLDTTTAETHFIKLVN</sequence>
<evidence type="ECO:0000259" key="2">
    <source>
        <dbReference type="Pfam" id="PF12850"/>
    </source>
</evidence>
<proteinExistence type="inferred from homology"/>
<dbReference type="EMBL" id="LACI01001393">
    <property type="protein sequence ID" value="KJU84567.1"/>
    <property type="molecule type" value="Genomic_DNA"/>
</dbReference>
<organism evidence="3 4">
    <name type="scientific">Candidatus Magnetobacterium bavaricum</name>
    <dbReference type="NCBI Taxonomy" id="29290"/>
    <lineage>
        <taxon>Bacteria</taxon>
        <taxon>Pseudomonadati</taxon>
        <taxon>Nitrospirota</taxon>
        <taxon>Thermodesulfovibrionia</taxon>
        <taxon>Thermodesulfovibrionales</taxon>
        <taxon>Candidatus Magnetobacteriaceae</taxon>
        <taxon>Candidatus Magnetobacterium</taxon>
    </lineage>
</organism>
<accession>A0A0F3GS08</accession>
<dbReference type="PANTHER" id="PTHR43165">
    <property type="entry name" value="METALLOPHOSPHOESTERASE"/>
    <property type="match status" value="1"/>
</dbReference>
<evidence type="ECO:0000313" key="4">
    <source>
        <dbReference type="Proteomes" id="UP000033423"/>
    </source>
</evidence>
<dbReference type="SUPFAM" id="SSF56300">
    <property type="entry name" value="Metallo-dependent phosphatases"/>
    <property type="match status" value="1"/>
</dbReference>
<gene>
    <name evidence="3" type="ORF">MBAV_003238</name>
</gene>
<reference evidence="3 4" key="1">
    <citation type="submission" date="2015-02" db="EMBL/GenBank/DDBJ databases">
        <title>Single-cell genomics of uncultivated deep-branching MTB reveals a conserved set of magnetosome genes.</title>
        <authorList>
            <person name="Kolinko S."/>
            <person name="Richter M."/>
            <person name="Glockner F.O."/>
            <person name="Brachmann A."/>
            <person name="Schuler D."/>
        </authorList>
    </citation>
    <scope>NUCLEOTIDE SEQUENCE [LARGE SCALE GENOMIC DNA]</scope>
    <source>
        <strain evidence="3">TM-1</strain>
    </source>
</reference>
<dbReference type="InterPro" id="IPR053193">
    <property type="entry name" value="MetalloPDE_YfcE-like"/>
</dbReference>
<evidence type="ECO:0000256" key="1">
    <source>
        <dbReference type="ARBA" id="ARBA00008950"/>
    </source>
</evidence>
<dbReference type="PANTHER" id="PTHR43165:SF1">
    <property type="entry name" value="PHOSPHODIESTERASE MJ0936"/>
    <property type="match status" value="1"/>
</dbReference>
<dbReference type="AlphaFoldDB" id="A0A0F3GS08"/>
<dbReference type="Proteomes" id="UP000033423">
    <property type="component" value="Unassembled WGS sequence"/>
</dbReference>
<evidence type="ECO:0000313" key="3">
    <source>
        <dbReference type="EMBL" id="KJU84567.1"/>
    </source>
</evidence>
<dbReference type="Pfam" id="PF12850">
    <property type="entry name" value="Metallophos_2"/>
    <property type="match status" value="1"/>
</dbReference>
<dbReference type="InterPro" id="IPR029052">
    <property type="entry name" value="Metallo-depent_PP-like"/>
</dbReference>